<proteinExistence type="predicted"/>
<dbReference type="PATRIC" id="fig|1658765.3.peg.1596"/>
<gene>
    <name evidence="2" type="ORF">Msub_11605</name>
</gene>
<sequence>MTEQPLRAGERRKAADGDLLALSPLPVASGARPSDPADWIRRKNPVWMDLQGGSLVFAAELSLMFLSLCILLCLAMVYVTIAFYLHNDRFVWEPTIAAVVGSLFFTAPFGIVIYYNTNKSIKEGPPIRLNRQKREVAMPCWVGGKEVKIPFWGRDASVGIYTIYLFTSFGVIVPFLHEGPLDEFQRSFVYWSLGALFLESLIFIPYILIGLHLHKKHKPRLEYVYHPWEQLVAYVQKQQDIGPSIFTERTLLTLAVPDPDNPETAKAAASVAVGHETVGLAQWESIRRFMEEGPEACPDPRDYGTLAYYKESCRQARREKPMGAWLWKKMADWFFQRYLAHKLTEWRVNNLIPKSLPDELHEWSQPLPEDQWAGPSEALKVETRRLESLRKKNPRLAPEAMLEALYRASREGETLLA</sequence>
<dbReference type="AlphaFoldDB" id="A0A0J7JC52"/>
<evidence type="ECO:0008006" key="4">
    <source>
        <dbReference type="Google" id="ProtNLM"/>
    </source>
</evidence>
<protein>
    <recommendedName>
        <fullName evidence="4">Transmembrane protein</fullName>
    </recommendedName>
</protein>
<feature type="transmembrane region" description="Helical" evidence="1">
    <location>
        <begin position="96"/>
        <end position="115"/>
    </location>
</feature>
<dbReference type="OrthoDB" id="6912497at2"/>
<evidence type="ECO:0000313" key="2">
    <source>
        <dbReference type="EMBL" id="KMQ75401.1"/>
    </source>
</evidence>
<dbReference type="STRING" id="1658765.Msub_11605"/>
<reference evidence="2 3" key="1">
    <citation type="submission" date="2015-06" db="EMBL/GenBank/DDBJ databases">
        <title>Marinobacter subterrani, a genetically tractable neutrophilic iron-oxidizing strain isolated from the Soudan Iron Mine.</title>
        <authorList>
            <person name="Bonis B.M."/>
            <person name="Gralnick J.A."/>
        </authorList>
    </citation>
    <scope>NUCLEOTIDE SEQUENCE [LARGE SCALE GENOMIC DNA]</scope>
    <source>
        <strain evidence="2 3">JG233</strain>
    </source>
</reference>
<feature type="transmembrane region" description="Helical" evidence="1">
    <location>
        <begin position="188"/>
        <end position="211"/>
    </location>
</feature>
<keyword evidence="1" id="KW-0812">Transmembrane</keyword>
<comment type="caution">
    <text evidence="2">The sequence shown here is derived from an EMBL/GenBank/DDBJ whole genome shotgun (WGS) entry which is preliminary data.</text>
</comment>
<dbReference type="EMBL" id="LFBU01000001">
    <property type="protein sequence ID" value="KMQ75401.1"/>
    <property type="molecule type" value="Genomic_DNA"/>
</dbReference>
<keyword evidence="1" id="KW-1133">Transmembrane helix</keyword>
<evidence type="ECO:0000256" key="1">
    <source>
        <dbReference type="SAM" id="Phobius"/>
    </source>
</evidence>
<dbReference type="Proteomes" id="UP000036102">
    <property type="component" value="Unassembled WGS sequence"/>
</dbReference>
<organism evidence="2 3">
    <name type="scientific">Marinobacter subterrani</name>
    <dbReference type="NCBI Taxonomy" id="1658765"/>
    <lineage>
        <taxon>Bacteria</taxon>
        <taxon>Pseudomonadati</taxon>
        <taxon>Pseudomonadota</taxon>
        <taxon>Gammaproteobacteria</taxon>
        <taxon>Pseudomonadales</taxon>
        <taxon>Marinobacteraceae</taxon>
        <taxon>Marinobacter</taxon>
    </lineage>
</organism>
<evidence type="ECO:0000313" key="3">
    <source>
        <dbReference type="Proteomes" id="UP000036102"/>
    </source>
</evidence>
<name>A0A0J7JC52_9GAMM</name>
<keyword evidence="1" id="KW-0472">Membrane</keyword>
<dbReference type="RefSeq" id="WP_048495497.1">
    <property type="nucleotide sequence ID" value="NZ_LFBU01000001.1"/>
</dbReference>
<feature type="transmembrane region" description="Helical" evidence="1">
    <location>
        <begin position="63"/>
        <end position="84"/>
    </location>
</feature>
<feature type="transmembrane region" description="Helical" evidence="1">
    <location>
        <begin position="158"/>
        <end position="176"/>
    </location>
</feature>
<keyword evidence="3" id="KW-1185">Reference proteome</keyword>
<accession>A0A0J7JC52</accession>